<evidence type="ECO:0000259" key="8">
    <source>
        <dbReference type="Pfam" id="PF26283"/>
    </source>
</evidence>
<dbReference type="InterPro" id="IPR058568">
    <property type="entry name" value="Ig_TRAPPC9_Trs120_4th"/>
</dbReference>
<feature type="compositionally biased region" description="Polar residues" evidence="3">
    <location>
        <begin position="264"/>
        <end position="293"/>
    </location>
</feature>
<evidence type="ECO:0000256" key="3">
    <source>
        <dbReference type="SAM" id="MobiDB-lite"/>
    </source>
</evidence>
<organism evidence="9 10">
    <name type="scientific">Lineolata rhizophorae</name>
    <dbReference type="NCBI Taxonomy" id="578093"/>
    <lineage>
        <taxon>Eukaryota</taxon>
        <taxon>Fungi</taxon>
        <taxon>Dikarya</taxon>
        <taxon>Ascomycota</taxon>
        <taxon>Pezizomycotina</taxon>
        <taxon>Dothideomycetes</taxon>
        <taxon>Dothideomycetes incertae sedis</taxon>
        <taxon>Lineolatales</taxon>
        <taxon>Lineolataceae</taxon>
        <taxon>Lineolata</taxon>
    </lineage>
</organism>
<evidence type="ECO:0000259" key="7">
    <source>
        <dbReference type="Pfam" id="PF26282"/>
    </source>
</evidence>
<dbReference type="Pfam" id="PF26280">
    <property type="entry name" value="Ig_TRAPPC9-Trs120_2nd"/>
    <property type="match status" value="1"/>
</dbReference>
<feature type="compositionally biased region" description="Low complexity" evidence="3">
    <location>
        <begin position="214"/>
        <end position="224"/>
    </location>
</feature>
<dbReference type="GO" id="GO:0005802">
    <property type="term" value="C:trans-Golgi network"/>
    <property type="evidence" value="ECO:0007669"/>
    <property type="project" value="TreeGrafter"/>
</dbReference>
<feature type="compositionally biased region" description="Polar residues" evidence="3">
    <location>
        <begin position="225"/>
        <end position="252"/>
    </location>
</feature>
<keyword evidence="10" id="KW-1185">Reference proteome</keyword>
<evidence type="ECO:0000259" key="4">
    <source>
        <dbReference type="Pfam" id="PF08626"/>
    </source>
</evidence>
<evidence type="ECO:0000313" key="9">
    <source>
        <dbReference type="EMBL" id="KAF2454390.1"/>
    </source>
</evidence>
<dbReference type="Pfam" id="PF26282">
    <property type="entry name" value="Ig_TRAPPC9-Trs120_3rd"/>
    <property type="match status" value="1"/>
</dbReference>
<dbReference type="Proteomes" id="UP000799766">
    <property type="component" value="Unassembled WGS sequence"/>
</dbReference>
<dbReference type="Pfam" id="PF26251">
    <property type="entry name" value="TPR_TRAPPC9-Trs120"/>
    <property type="match status" value="1"/>
</dbReference>
<name>A0A6A6NRH3_9PEZI</name>
<evidence type="ECO:0000256" key="1">
    <source>
        <dbReference type="ARBA" id="ARBA00004555"/>
    </source>
</evidence>
<feature type="compositionally biased region" description="Low complexity" evidence="3">
    <location>
        <begin position="426"/>
        <end position="439"/>
    </location>
</feature>
<dbReference type="InterPro" id="IPR058563">
    <property type="entry name" value="Trs120_TRAPPC9_N"/>
</dbReference>
<dbReference type="OrthoDB" id="27962at2759"/>
<reference evidence="9" key="1">
    <citation type="journal article" date="2020" name="Stud. Mycol.">
        <title>101 Dothideomycetes genomes: a test case for predicting lifestyles and emergence of pathogens.</title>
        <authorList>
            <person name="Haridas S."/>
            <person name="Albert R."/>
            <person name="Binder M."/>
            <person name="Bloem J."/>
            <person name="Labutti K."/>
            <person name="Salamov A."/>
            <person name="Andreopoulos B."/>
            <person name="Baker S."/>
            <person name="Barry K."/>
            <person name="Bills G."/>
            <person name="Bluhm B."/>
            <person name="Cannon C."/>
            <person name="Castanera R."/>
            <person name="Culley D."/>
            <person name="Daum C."/>
            <person name="Ezra D."/>
            <person name="Gonzalez J."/>
            <person name="Henrissat B."/>
            <person name="Kuo A."/>
            <person name="Liang C."/>
            <person name="Lipzen A."/>
            <person name="Lutzoni F."/>
            <person name="Magnuson J."/>
            <person name="Mondo S."/>
            <person name="Nolan M."/>
            <person name="Ohm R."/>
            <person name="Pangilinan J."/>
            <person name="Park H.-J."/>
            <person name="Ramirez L."/>
            <person name="Alfaro M."/>
            <person name="Sun H."/>
            <person name="Tritt A."/>
            <person name="Yoshinaga Y."/>
            <person name="Zwiers L.-H."/>
            <person name="Turgeon B."/>
            <person name="Goodwin S."/>
            <person name="Spatafora J."/>
            <person name="Crous P."/>
            <person name="Grigoriev I."/>
        </authorList>
    </citation>
    <scope>NUCLEOTIDE SEQUENCE</scope>
    <source>
        <strain evidence="9">ATCC 16933</strain>
    </source>
</reference>
<feature type="domain" description="Trs120/TRAPPC9 TPR region" evidence="5">
    <location>
        <begin position="461"/>
        <end position="776"/>
    </location>
</feature>
<feature type="region of interest" description="Disordered" evidence="3">
    <location>
        <begin position="426"/>
        <end position="451"/>
    </location>
</feature>
<accession>A0A6A6NRH3</accession>
<dbReference type="PANTHER" id="PTHR21512">
    <property type="entry name" value="TRAFFICKING PROTEIN PARTICLE COMPLEX SUBUNIT 9"/>
    <property type="match status" value="1"/>
</dbReference>
<gene>
    <name evidence="9" type="ORF">BDY21DRAFT_268170</name>
</gene>
<dbReference type="InterPro" id="IPR058565">
    <property type="entry name" value="Ig_TRAPPC9_Trs120_1st"/>
</dbReference>
<feature type="compositionally biased region" description="Polar residues" evidence="3">
    <location>
        <begin position="440"/>
        <end position="451"/>
    </location>
</feature>
<feature type="domain" description="Trs120/TRAPPC9 first Ig-like" evidence="6">
    <location>
        <begin position="790"/>
        <end position="984"/>
    </location>
</feature>
<dbReference type="PANTHER" id="PTHR21512:SF5">
    <property type="entry name" value="TRAFFICKING PROTEIN PARTICLE COMPLEX SUBUNIT 9"/>
    <property type="match status" value="1"/>
</dbReference>
<dbReference type="EMBL" id="MU001691">
    <property type="protein sequence ID" value="KAF2454390.1"/>
    <property type="molecule type" value="Genomic_DNA"/>
</dbReference>
<dbReference type="Pfam" id="PF08626">
    <property type="entry name" value="TRAPPC9-Trs120"/>
    <property type="match status" value="1"/>
</dbReference>
<dbReference type="Pfam" id="PF26254">
    <property type="entry name" value="Ig_TRAPPC9-Trs120_1st"/>
    <property type="match status" value="1"/>
</dbReference>
<feature type="domain" description="Trs120/TRAPPC9 fourth Ig-like" evidence="8">
    <location>
        <begin position="1352"/>
        <end position="1474"/>
    </location>
</feature>
<comment type="subcellular location">
    <subcellularLocation>
        <location evidence="1">Golgi apparatus</location>
    </subcellularLocation>
</comment>
<feature type="region of interest" description="Disordered" evidence="3">
    <location>
        <begin position="947"/>
        <end position="970"/>
    </location>
</feature>
<dbReference type="InterPro" id="IPR013935">
    <property type="entry name" value="Trs120_TRAPPC9"/>
</dbReference>
<feature type="non-terminal residue" evidence="9">
    <location>
        <position position="1"/>
    </location>
</feature>
<feature type="region of interest" description="Disordered" evidence="3">
    <location>
        <begin position="205"/>
        <end position="350"/>
    </location>
</feature>
<feature type="non-terminal residue" evidence="9">
    <location>
        <position position="1483"/>
    </location>
</feature>
<keyword evidence="2" id="KW-0333">Golgi apparatus</keyword>
<dbReference type="InterPro" id="IPR058564">
    <property type="entry name" value="TPR_TRAPPC9_Trs120"/>
</dbReference>
<evidence type="ECO:0000313" key="10">
    <source>
        <dbReference type="Proteomes" id="UP000799766"/>
    </source>
</evidence>
<feature type="domain" description="Trs120/TRAPPC9 third Ig-like" evidence="7">
    <location>
        <begin position="1138"/>
        <end position="1343"/>
    </location>
</feature>
<protein>
    <submittedName>
        <fullName evidence="9">Hypercellular protein A</fullName>
    </submittedName>
</protein>
<evidence type="ECO:0000256" key="2">
    <source>
        <dbReference type="ARBA" id="ARBA00023034"/>
    </source>
</evidence>
<feature type="compositionally biased region" description="Low complexity" evidence="3">
    <location>
        <begin position="333"/>
        <end position="344"/>
    </location>
</feature>
<evidence type="ECO:0000259" key="5">
    <source>
        <dbReference type="Pfam" id="PF26251"/>
    </source>
</evidence>
<feature type="domain" description="Trs120/TRAPPC9 N-terminal" evidence="4">
    <location>
        <begin position="3"/>
        <end position="419"/>
    </location>
</feature>
<proteinExistence type="predicted"/>
<evidence type="ECO:0000259" key="6">
    <source>
        <dbReference type="Pfam" id="PF26254"/>
    </source>
</evidence>
<sequence length="1483" mass="160846">ADPLSPVAAARVRVQLLPVGRIKRCSFKSFVALLEAESTVRLGDVTPDSRPNRTMFSPLAFPNGSLLYDFSTAFPSASRVALAPFELFREPFVILGVADGAEYNAISKHAEHDDARPNGLINGTDPVEELRDGVAMLREEHPRALVHNLLVFNSSSPDRHAWMSEETILVPPAEQLKTTTMKTIICDLTSTLLAEMTSFAKSIQALPSIPSPSPSSHSSRDTPSQQRPVSLSRSNSQMSNGTRSRSPLPSRNTDYRMSMPAHLPSSSATSGTPDSLASSQPTSPSEGTKTPPTTFEDMPGIERSSSAASSGNSKMTPRPLPGDMAKNASSDRVSVQGFGSGSVSERARNKGKSRVGLVIGSFYLLAGRWQDALRELSEGARIARSLSDHLWHAKGLENVLVCLLLLGWSGMDFQIPQICYPIAEKTSSTKSPHHTPSSSATDVSRTDSSTPSSNAVALQNLAALLPDLINMILGIYNRSAAFAGEALPTLALSESTIRLSRLLATVYVEKGALTQRALRHAVMGAALDKRPDNRNFIAFTKSPSRHEVASMVFRAHPLPSELSALSFEDQVVILAGISSVLSTLQLQRKKGIVMKEMVSILIRGLVQARKVGAAEMGVHPAAGLSAMNLPGAGPGSPGSLNMGDDEVDAGLDSFLMALGRIYGIIDLRVVSKVLGGPLQDPNSDTLRELLLRKSSLRFFGSVHLKHDILRACINFCEALPDFQGVLNFSSTLLATAGPGSAPSPNSTNVFVALAREEQLRLANNISRTVSAAAKLGLQDVETDYWDDFLVRGVHVIDPPAQRFLTPHKQTELERAMAGQAKEKKSPFIHNPFLKEPTTPTAERLLVAGDRFEFVVALQNPYEFDVQIDELRLKTEGVPFESGLDNLVLGPYRTQKFTVVCTAKASGSLRIYGCEIKVRGCRLRTFPIYSKPWTPERDTRVKAMGLSATDPAHSRPISGVSTSSKGSKAAPNYPEASSLEFTVLAEQPILTAPYVSLPQSALMILEGERKIFTVTLQNHSNTAPADFVHLSFQDSSTSSLQASLGNKGLTPTEIHELEYQLAKLPAFRWRRTANQEEGTVILPGGTATFEIEVLGKPGLTDAVIQFDYANIGVPREEVKGRFYTRKLSVPITVTVNVSVQLHRLDVVPFSGDFAWWNQQRRLSRKHTGDAGETPTNRDLRFKLMLNQVGFDGKNTDYCLLLLDFRNAWPNPLSIFVQVLDDRITPDTSADEDAQWASAFTVHDTLQPGTVSRLVLLLPKQHIPDPYAPIPSLNPANQRQFVVSNASSRVSPEAERAAREAFWFRDALLRLVRGGWREDANPALSRSGAIDLRGARLGPSVVEAMRLDDVDIDLAVEMSSPSSSPSPLLPRQLGRARFAIPIDRFVTLRASIRNRSRGPLRPLLRLQPALAAASSSGAAALSHGLALDLDKRLAVSGALQRGLGWVAPGGEVAARVALCALCEGMFEVGASVEEMVVGRAEEDED</sequence>
<dbReference type="InterPro" id="IPR058567">
    <property type="entry name" value="Ig_TRAPPC9_Trs120_3rd"/>
</dbReference>
<dbReference type="Pfam" id="PF26283">
    <property type="entry name" value="Ig_TRAPPC9-Trs120_4th"/>
    <property type="match status" value="1"/>
</dbReference>